<keyword evidence="6" id="KW-1185">Reference proteome</keyword>
<sequence length="1204" mass="130292">MSQNVSWSEYMSQGAAWEESGLTNNDLDARFSRIAVSQPQPRKLSGLEKDSHLLSQNWQSGGAGRTEGSEASREVKMVSGLDENRFKVKELQQILTAHMLAPGTRSKRETLDRMVGLQLFSPFMESEGMEEQNFPCPSVEELQSDLRALGWFEGDFEEVEDLRRSVELQCRDSAGEGLQNVPEDCPARWNRFKDENDRAEPEERSGTAAELVPPVRSDSTRAADEGSTLGFGQDIDSSAQIQPGRGSKERLSQQQLEMLESALAFVGPQYRPSKDAYSSLAKRTGLSAECVEAWFEEKRRTAMEEDGASDALGKDRQEACDERKADPQRNNGGQADLLSTVTSLERRLTDTNLTSGATSPSNLDAVSSHVRPQPARPEDVGRGSGGNRTAEQEAVDLNLTPAHEAFLAGAFALMPVDDGTLPEAACRSLAARIGASEAAVTSFFRRFRSSSKDMQSTNPKASPKNLQGLSHSSASATVPPSEDSSSAAQQRNLDQSAIDEAAQRKLLEEEARAVESGSLSASLRTVLENIKRFEAAGTQPAGEKDVLRGKGRIGRKVAGVLVEDYESPNKDGTRDVLSAGVHVGTIIRLAGAAHDADLCERNCLDTHDFYIVRFVCSESPRQRTKQRACLDLKIDLHQRLRLLTWTDLRIMTLKHVRALPDAWLLLARKTPLPPQPGAPAAAATPSVQVEPEPLLRPDATRDSPFLQGARSGADLVARAVAIGSADATNARARSEPEPSAQATRELLSSARAGVADEARAEVESAAGAGARAQEDTEPPLGQPTLTMLVARADARAYAQGGAQSPAGSGAAALEARQNMRWGDASEDGKATEKANVWKGRGKQTVLLNSKKPELVKKPPARAPADPFAFTDQLLRGVEESESARDRIKPAAIEGIPGPEVITGVSALLLAQAKEREAESHLARMTSESCHDASAIDAADAMVEDIVTQLGVDSTEPESQRVFVPGSPPPIPPPAAVTWGWRSVMRNPVGKELTSKAPGRHLETAEKDATVFQMQMASSEPVVTTAASPELQSAPHNEPQRASRFEEKQPESLDDQSRPFPNPPERSAEDQHGTDGISGPERKRKAEDGRPLDPQNGWGERRARSGSVAEKSGSGRSGAEDVVWVRSGGSWWPAQVITQESLSYKERQKLSATSGDPLVRLFGKQPLTLSMPASRTLPFRQHMKRFTSGRHSFDFHEAVQLASEA</sequence>
<proteinExistence type="predicted"/>
<dbReference type="SUPFAM" id="SSF63748">
    <property type="entry name" value="Tudor/PWWP/MBT"/>
    <property type="match status" value="1"/>
</dbReference>
<feature type="DNA-binding region" description="Homeobox" evidence="1">
    <location>
        <begin position="244"/>
        <end position="306"/>
    </location>
</feature>
<feature type="region of interest" description="Disordered" evidence="2">
    <location>
        <begin position="448"/>
        <end position="492"/>
    </location>
</feature>
<dbReference type="InterPro" id="IPR001356">
    <property type="entry name" value="HD"/>
</dbReference>
<feature type="compositionally biased region" description="Polar residues" evidence="2">
    <location>
        <begin position="452"/>
        <end position="492"/>
    </location>
</feature>
<dbReference type="EMBL" id="DF237406">
    <property type="protein sequence ID" value="GAQ88765.1"/>
    <property type="molecule type" value="Genomic_DNA"/>
</dbReference>
<accession>A0A1Y1ICS9</accession>
<dbReference type="Gene3D" id="1.10.10.60">
    <property type="entry name" value="Homeodomain-like"/>
    <property type="match status" value="1"/>
</dbReference>
<dbReference type="InterPro" id="IPR000313">
    <property type="entry name" value="PWWP_dom"/>
</dbReference>
<dbReference type="Proteomes" id="UP000054558">
    <property type="component" value="Unassembled WGS sequence"/>
</dbReference>
<dbReference type="GO" id="GO:0005634">
    <property type="term" value="C:nucleus"/>
    <property type="evidence" value="ECO:0007669"/>
    <property type="project" value="UniProtKB-SubCell"/>
</dbReference>
<dbReference type="AlphaFoldDB" id="A0A1Y1ICS9"/>
<comment type="subcellular location">
    <subcellularLocation>
        <location evidence="1">Nucleus</location>
    </subcellularLocation>
</comment>
<evidence type="ECO:0000313" key="6">
    <source>
        <dbReference type="Proteomes" id="UP000054558"/>
    </source>
</evidence>
<evidence type="ECO:0000256" key="1">
    <source>
        <dbReference type="PROSITE-ProRule" id="PRU00108"/>
    </source>
</evidence>
<keyword evidence="1" id="KW-0238">DNA-binding</keyword>
<reference evidence="5 6" key="1">
    <citation type="journal article" date="2014" name="Nat. Commun.">
        <title>Klebsormidium flaccidum genome reveals primary factors for plant terrestrial adaptation.</title>
        <authorList>
            <person name="Hori K."/>
            <person name="Maruyama F."/>
            <person name="Fujisawa T."/>
            <person name="Togashi T."/>
            <person name="Yamamoto N."/>
            <person name="Seo M."/>
            <person name="Sato S."/>
            <person name="Yamada T."/>
            <person name="Mori H."/>
            <person name="Tajima N."/>
            <person name="Moriyama T."/>
            <person name="Ikeuchi M."/>
            <person name="Watanabe M."/>
            <person name="Wada H."/>
            <person name="Kobayashi K."/>
            <person name="Saito M."/>
            <person name="Masuda T."/>
            <person name="Sasaki-Sekimoto Y."/>
            <person name="Mashiguchi K."/>
            <person name="Awai K."/>
            <person name="Shimojima M."/>
            <person name="Masuda S."/>
            <person name="Iwai M."/>
            <person name="Nobusawa T."/>
            <person name="Narise T."/>
            <person name="Kondo S."/>
            <person name="Saito H."/>
            <person name="Sato R."/>
            <person name="Murakawa M."/>
            <person name="Ihara Y."/>
            <person name="Oshima-Yamada Y."/>
            <person name="Ohtaka K."/>
            <person name="Satoh M."/>
            <person name="Sonobe K."/>
            <person name="Ishii M."/>
            <person name="Ohtani R."/>
            <person name="Kanamori-Sato M."/>
            <person name="Honoki R."/>
            <person name="Miyazaki D."/>
            <person name="Mochizuki H."/>
            <person name="Umetsu J."/>
            <person name="Higashi K."/>
            <person name="Shibata D."/>
            <person name="Kamiya Y."/>
            <person name="Sato N."/>
            <person name="Nakamura Y."/>
            <person name="Tabata S."/>
            <person name="Ida S."/>
            <person name="Kurokawa K."/>
            <person name="Ohta H."/>
        </authorList>
    </citation>
    <scope>NUCLEOTIDE SEQUENCE [LARGE SCALE GENOMIC DNA]</scope>
    <source>
        <strain evidence="5 6">NIES-2285</strain>
    </source>
</reference>
<evidence type="ECO:0000256" key="2">
    <source>
        <dbReference type="SAM" id="MobiDB-lite"/>
    </source>
</evidence>
<feature type="compositionally biased region" description="Basic and acidic residues" evidence="2">
    <location>
        <begin position="194"/>
        <end position="205"/>
    </location>
</feature>
<dbReference type="Gene3D" id="2.30.30.140">
    <property type="match status" value="1"/>
</dbReference>
<dbReference type="InterPro" id="IPR009057">
    <property type="entry name" value="Homeodomain-like_sf"/>
</dbReference>
<evidence type="ECO:0008006" key="7">
    <source>
        <dbReference type="Google" id="ProtNLM"/>
    </source>
</evidence>
<evidence type="ECO:0000259" key="3">
    <source>
        <dbReference type="PROSITE" id="PS50071"/>
    </source>
</evidence>
<feature type="domain" description="PWWP" evidence="4">
    <location>
        <begin position="1118"/>
        <end position="1181"/>
    </location>
</feature>
<protein>
    <recommendedName>
        <fullName evidence="7">Homeobox domain-containing protein</fullName>
    </recommendedName>
</protein>
<evidence type="ECO:0000313" key="5">
    <source>
        <dbReference type="EMBL" id="GAQ88765.1"/>
    </source>
</evidence>
<feature type="domain" description="Homeobox" evidence="3">
    <location>
        <begin position="242"/>
        <end position="305"/>
    </location>
</feature>
<feature type="compositionally biased region" description="Basic and acidic residues" evidence="2">
    <location>
        <begin position="1037"/>
        <end position="1056"/>
    </location>
</feature>
<dbReference type="Pfam" id="PF00855">
    <property type="entry name" value="PWWP"/>
    <property type="match status" value="1"/>
</dbReference>
<feature type="region of interest" description="Disordered" evidence="2">
    <location>
        <begin position="194"/>
        <end position="250"/>
    </location>
</feature>
<evidence type="ECO:0000259" key="4">
    <source>
        <dbReference type="PROSITE" id="PS50812"/>
    </source>
</evidence>
<dbReference type="PROSITE" id="PS50071">
    <property type="entry name" value="HOMEOBOX_2"/>
    <property type="match status" value="1"/>
</dbReference>
<keyword evidence="1" id="KW-0371">Homeobox</keyword>
<dbReference type="SMART" id="SM00389">
    <property type="entry name" value="HOX"/>
    <property type="match status" value="1"/>
</dbReference>
<dbReference type="SUPFAM" id="SSF46689">
    <property type="entry name" value="Homeodomain-like"/>
    <property type="match status" value="1"/>
</dbReference>
<feature type="compositionally biased region" description="Polar residues" evidence="2">
    <location>
        <begin position="328"/>
        <end position="337"/>
    </location>
</feature>
<feature type="region of interest" description="Disordered" evidence="2">
    <location>
        <begin position="750"/>
        <end position="782"/>
    </location>
</feature>
<feature type="compositionally biased region" description="Basic and acidic residues" evidence="2">
    <location>
        <begin position="312"/>
        <end position="327"/>
    </location>
</feature>
<feature type="region of interest" description="Disordered" evidence="2">
    <location>
        <begin position="1016"/>
        <end position="1119"/>
    </location>
</feature>
<dbReference type="GO" id="GO:0003677">
    <property type="term" value="F:DNA binding"/>
    <property type="evidence" value="ECO:0007669"/>
    <property type="project" value="UniProtKB-UniRule"/>
</dbReference>
<organism evidence="5 6">
    <name type="scientific">Klebsormidium nitens</name>
    <name type="common">Green alga</name>
    <name type="synonym">Ulothrix nitens</name>
    <dbReference type="NCBI Taxonomy" id="105231"/>
    <lineage>
        <taxon>Eukaryota</taxon>
        <taxon>Viridiplantae</taxon>
        <taxon>Streptophyta</taxon>
        <taxon>Klebsormidiophyceae</taxon>
        <taxon>Klebsormidiales</taxon>
        <taxon>Klebsormidiaceae</taxon>
        <taxon>Klebsormidium</taxon>
    </lineage>
</organism>
<gene>
    <name evidence="5" type="ORF">KFL_004570070</name>
</gene>
<dbReference type="OrthoDB" id="641149at2759"/>
<feature type="region of interest" description="Disordered" evidence="2">
    <location>
        <begin position="350"/>
        <end position="388"/>
    </location>
</feature>
<feature type="compositionally biased region" description="Basic and acidic residues" evidence="2">
    <location>
        <begin position="1079"/>
        <end position="1090"/>
    </location>
</feature>
<feature type="compositionally biased region" description="Polar residues" evidence="2">
    <location>
        <begin position="1016"/>
        <end position="1034"/>
    </location>
</feature>
<keyword evidence="1" id="KW-0539">Nucleus</keyword>
<feature type="compositionally biased region" description="Polar residues" evidence="2">
    <location>
        <begin position="350"/>
        <end position="365"/>
    </location>
</feature>
<dbReference type="PROSITE" id="PS50812">
    <property type="entry name" value="PWWP"/>
    <property type="match status" value="1"/>
</dbReference>
<dbReference type="CDD" id="cd05162">
    <property type="entry name" value="PWWP"/>
    <property type="match status" value="1"/>
</dbReference>
<dbReference type="CDD" id="cd00086">
    <property type="entry name" value="homeodomain"/>
    <property type="match status" value="1"/>
</dbReference>
<name>A0A1Y1ICS9_KLENI</name>
<feature type="region of interest" description="Disordered" evidence="2">
    <location>
        <begin position="302"/>
        <end position="337"/>
    </location>
</feature>